<dbReference type="EMBL" id="OX596106">
    <property type="protein sequence ID" value="CAI9701973.1"/>
    <property type="molecule type" value="Genomic_DNA"/>
</dbReference>
<organism evidence="1 2">
    <name type="scientific">Rangifer tarandus platyrhynchus</name>
    <name type="common">Svalbard reindeer</name>
    <dbReference type="NCBI Taxonomy" id="3082113"/>
    <lineage>
        <taxon>Eukaryota</taxon>
        <taxon>Metazoa</taxon>
        <taxon>Chordata</taxon>
        <taxon>Craniata</taxon>
        <taxon>Vertebrata</taxon>
        <taxon>Euteleostomi</taxon>
        <taxon>Mammalia</taxon>
        <taxon>Eutheria</taxon>
        <taxon>Laurasiatheria</taxon>
        <taxon>Artiodactyla</taxon>
        <taxon>Ruminantia</taxon>
        <taxon>Pecora</taxon>
        <taxon>Cervidae</taxon>
        <taxon>Odocoileinae</taxon>
        <taxon>Rangifer</taxon>
    </lineage>
</organism>
<evidence type="ECO:0000313" key="2">
    <source>
        <dbReference type="Proteomes" id="UP001162501"/>
    </source>
</evidence>
<accession>A0ACB0ENY8</accession>
<proteinExistence type="predicted"/>
<protein>
    <submittedName>
        <fullName evidence="1">Uncharacterized protein</fullName>
    </submittedName>
</protein>
<name>A0ACB0ENY8_RANTA</name>
<gene>
    <name evidence="1" type="ORF">MRATA1EN3_LOCUS13186</name>
</gene>
<sequence>MRSGSFRGGSCRRRGARRPASCAPGGGEGARRRRGVQVSCSLHLLRRNRDVSWGRHSKPPVPRSPRRTLPPGEAPPGAGDGAPARARRVPGSPRRRGPAAPKPLSGTGVRRIVPGALELLEGAPASYPEKGKERRALFPPSAAPPRGLVPSSFREGCAPERPSPALQVPASPQARRPKLRAGALGSSRSGCSPAGRDRLASETGAGHLTAANSSGLRAVTFHPSIRQESWTSLPARGWGGVGCVKTPLLRGERLALGCALQRREAGERLLPPPPTQERSAPKPPSPWGRREAGEPLAFNETALKSVSRCARDAERKLGLGTSSQRVEPLPSPSNRKEMITKLKEELGFHRKARTDGSEIVSPSAFLLPEAESRGWRLRSASGSGRMAPLAPSFFQSSLRSQRSLLAGSRPPARPRAPSRRVPEPGGRGRLAEALGAAGGAAT</sequence>
<dbReference type="Proteomes" id="UP001162501">
    <property type="component" value="Chromosome 22"/>
</dbReference>
<reference evidence="1" key="1">
    <citation type="submission" date="2023-05" db="EMBL/GenBank/DDBJ databases">
        <authorList>
            <consortium name="ELIXIR-Norway"/>
        </authorList>
    </citation>
    <scope>NUCLEOTIDE SEQUENCE</scope>
</reference>
<evidence type="ECO:0000313" key="1">
    <source>
        <dbReference type="EMBL" id="CAI9701973.1"/>
    </source>
</evidence>